<dbReference type="Proteomes" id="UP000316621">
    <property type="component" value="Chromosome 3"/>
</dbReference>
<keyword evidence="3" id="KW-1185">Reference proteome</keyword>
<keyword evidence="1" id="KW-0812">Transmembrane</keyword>
<keyword evidence="1" id="KW-0472">Membrane</keyword>
<keyword evidence="1" id="KW-1133">Transmembrane helix</keyword>
<feature type="transmembrane region" description="Helical" evidence="1">
    <location>
        <begin position="55"/>
        <end position="73"/>
    </location>
</feature>
<dbReference type="Gramene" id="RZC54747">
    <property type="protein sequence ID" value="RZC54747"/>
    <property type="gene ID" value="C5167_013598"/>
</dbReference>
<evidence type="ECO:0000313" key="3">
    <source>
        <dbReference type="Proteomes" id="UP000316621"/>
    </source>
</evidence>
<evidence type="ECO:0000256" key="1">
    <source>
        <dbReference type="SAM" id="Phobius"/>
    </source>
</evidence>
<sequence length="80" mass="9121">MLASSSKEAKHVLEVNQQFDKALMELGKLYKHFKENEEPNLRRFNVLRTNVEPCIATTLVAALLGAIAYEGYLRNKNRGK</sequence>
<protein>
    <submittedName>
        <fullName evidence="2">Uncharacterized protein</fullName>
    </submittedName>
</protein>
<name>A0A4Y7J1S0_PAPSO</name>
<proteinExistence type="predicted"/>
<accession>A0A4Y7J1S0</accession>
<reference evidence="2 3" key="1">
    <citation type="journal article" date="2018" name="Science">
        <title>The opium poppy genome and morphinan production.</title>
        <authorList>
            <person name="Guo L."/>
            <person name="Winzer T."/>
            <person name="Yang X."/>
            <person name="Li Y."/>
            <person name="Ning Z."/>
            <person name="He Z."/>
            <person name="Teodor R."/>
            <person name="Lu Y."/>
            <person name="Bowser T.A."/>
            <person name="Graham I.A."/>
            <person name="Ye K."/>
        </authorList>
    </citation>
    <scope>NUCLEOTIDE SEQUENCE [LARGE SCALE GENOMIC DNA]</scope>
    <source>
        <strain evidence="3">cv. HN1</strain>
        <tissue evidence="2">Leaves</tissue>
    </source>
</reference>
<dbReference type="EMBL" id="CM010717">
    <property type="protein sequence ID" value="RZC54747.1"/>
    <property type="molecule type" value="Genomic_DNA"/>
</dbReference>
<evidence type="ECO:0000313" key="2">
    <source>
        <dbReference type="EMBL" id="RZC54747.1"/>
    </source>
</evidence>
<organism evidence="2 3">
    <name type="scientific">Papaver somniferum</name>
    <name type="common">Opium poppy</name>
    <dbReference type="NCBI Taxonomy" id="3469"/>
    <lineage>
        <taxon>Eukaryota</taxon>
        <taxon>Viridiplantae</taxon>
        <taxon>Streptophyta</taxon>
        <taxon>Embryophyta</taxon>
        <taxon>Tracheophyta</taxon>
        <taxon>Spermatophyta</taxon>
        <taxon>Magnoliopsida</taxon>
        <taxon>Ranunculales</taxon>
        <taxon>Papaveraceae</taxon>
        <taxon>Papaveroideae</taxon>
        <taxon>Papaver</taxon>
    </lineage>
</organism>
<gene>
    <name evidence="2" type="ORF">C5167_013598</name>
</gene>
<dbReference type="AlphaFoldDB" id="A0A4Y7J1S0"/>